<name>A0A1D2MHI2_ORCCI</name>
<reference evidence="1 2" key="1">
    <citation type="journal article" date="2016" name="Genome Biol. Evol.">
        <title>Gene Family Evolution Reflects Adaptation to Soil Environmental Stressors in the Genome of the Collembolan Orchesella cincta.</title>
        <authorList>
            <person name="Faddeeva-Vakhrusheva A."/>
            <person name="Derks M.F."/>
            <person name="Anvar S.Y."/>
            <person name="Agamennone V."/>
            <person name="Suring W."/>
            <person name="Smit S."/>
            <person name="van Straalen N.M."/>
            <person name="Roelofs D."/>
        </authorList>
    </citation>
    <scope>NUCLEOTIDE SEQUENCE [LARGE SCALE GENOMIC DNA]</scope>
    <source>
        <tissue evidence="1">Mixed pool</tissue>
    </source>
</reference>
<dbReference type="AlphaFoldDB" id="A0A1D2MHI2"/>
<dbReference type="Proteomes" id="UP000094527">
    <property type="component" value="Unassembled WGS sequence"/>
</dbReference>
<sequence length="118" mass="13921">MGSKRLEVYTVLLATAWFEKGTRCGGGIFLVLKPNETFLYDYMETYWVVDEDKFQKQMVPNVPLAVPSESNRILKNIMYSTIKKVPCTDWHFYLCKKMFKPQFQSVRLQRTTKSHNKL</sequence>
<gene>
    <name evidence="1" type="ORF">Ocin01_14297</name>
</gene>
<protein>
    <submittedName>
        <fullName evidence="1">Uncharacterized protein</fullName>
    </submittedName>
</protein>
<organism evidence="1 2">
    <name type="scientific">Orchesella cincta</name>
    <name type="common">Springtail</name>
    <name type="synonym">Podura cincta</name>
    <dbReference type="NCBI Taxonomy" id="48709"/>
    <lineage>
        <taxon>Eukaryota</taxon>
        <taxon>Metazoa</taxon>
        <taxon>Ecdysozoa</taxon>
        <taxon>Arthropoda</taxon>
        <taxon>Hexapoda</taxon>
        <taxon>Collembola</taxon>
        <taxon>Entomobryomorpha</taxon>
        <taxon>Entomobryoidea</taxon>
        <taxon>Orchesellidae</taxon>
        <taxon>Orchesellinae</taxon>
        <taxon>Orchesella</taxon>
    </lineage>
</organism>
<comment type="caution">
    <text evidence="1">The sequence shown here is derived from an EMBL/GenBank/DDBJ whole genome shotgun (WGS) entry which is preliminary data.</text>
</comment>
<dbReference type="EMBL" id="LJIJ01001248">
    <property type="protein sequence ID" value="ODM92381.1"/>
    <property type="molecule type" value="Genomic_DNA"/>
</dbReference>
<accession>A0A1D2MHI2</accession>
<proteinExistence type="predicted"/>
<evidence type="ECO:0000313" key="1">
    <source>
        <dbReference type="EMBL" id="ODM92381.1"/>
    </source>
</evidence>
<evidence type="ECO:0000313" key="2">
    <source>
        <dbReference type="Proteomes" id="UP000094527"/>
    </source>
</evidence>
<keyword evidence="2" id="KW-1185">Reference proteome</keyword>